<feature type="compositionally biased region" description="Low complexity" evidence="1">
    <location>
        <begin position="339"/>
        <end position="359"/>
    </location>
</feature>
<dbReference type="PRINTS" id="PR01217">
    <property type="entry name" value="PRICHEXTENSN"/>
</dbReference>
<organism evidence="2 3">
    <name type="scientific">Neonectria ditissima</name>
    <dbReference type="NCBI Taxonomy" id="78410"/>
    <lineage>
        <taxon>Eukaryota</taxon>
        <taxon>Fungi</taxon>
        <taxon>Dikarya</taxon>
        <taxon>Ascomycota</taxon>
        <taxon>Pezizomycotina</taxon>
        <taxon>Sordariomycetes</taxon>
        <taxon>Hypocreomycetidae</taxon>
        <taxon>Hypocreales</taxon>
        <taxon>Nectriaceae</taxon>
        <taxon>Neonectria</taxon>
    </lineage>
</organism>
<comment type="caution">
    <text evidence="2">The sequence shown here is derived from an EMBL/GenBank/DDBJ whole genome shotgun (WGS) entry which is preliminary data.</text>
</comment>
<feature type="compositionally biased region" description="Basic and acidic residues" evidence="1">
    <location>
        <begin position="1135"/>
        <end position="1157"/>
    </location>
</feature>
<feature type="region of interest" description="Disordered" evidence="1">
    <location>
        <begin position="244"/>
        <end position="375"/>
    </location>
</feature>
<evidence type="ECO:0000313" key="2">
    <source>
        <dbReference type="EMBL" id="KPM36375.1"/>
    </source>
</evidence>
<feature type="compositionally biased region" description="Pro residues" evidence="1">
    <location>
        <begin position="360"/>
        <end position="373"/>
    </location>
</feature>
<dbReference type="InterPro" id="IPR011993">
    <property type="entry name" value="PH-like_dom_sf"/>
</dbReference>
<dbReference type="Gene3D" id="3.10.20.90">
    <property type="entry name" value="Phosphatidylinositol 3-kinase Catalytic Subunit, Chain A, domain 1"/>
    <property type="match status" value="1"/>
</dbReference>
<feature type="compositionally biased region" description="Polar residues" evidence="1">
    <location>
        <begin position="1161"/>
        <end position="1172"/>
    </location>
</feature>
<dbReference type="OrthoDB" id="43122at2759"/>
<feature type="region of interest" description="Disordered" evidence="1">
    <location>
        <begin position="865"/>
        <end position="885"/>
    </location>
</feature>
<feature type="compositionally biased region" description="Polar residues" evidence="1">
    <location>
        <begin position="805"/>
        <end position="818"/>
    </location>
</feature>
<sequence length="1172" mass="126400">MASMADGPEVAPLSLPRREHQKTLTPPPAPKLAAVSRYRSLRGKSVSSITRRRAFDVYNDTTHLAHGNCYPHLDSPSLTRRRSKSEALSPTPQGIADSPTSSLSASSSSAVVRPPVPQLQGGLAQRSVSAPTLEVAGSYSGDDQVPVTPPSTVQQQQQQQQPPSWTPPPPPPPPPLLSSRGLLSNPSSADANADTDAAPSFFASADSTLAASLSLQSFAGDVRASFASIGGLAPRAAVGAVGNAPEAPLPQRPASPSPASAGRVRAPSPVVPTTTTNTSIPGLDSSGLNLSSSRNSSPSREGLFKTKSKSRPRTKSKSKSKSKPRLTFRPPAPPPIPPAVSVSASASSSLPVSTPAAPVVAPPPPPPPPPPPAEEVARRKAFNLLAFRLNSSSSSRAAEPDRTPVDRRTKEEQEADRWAAEVARLEAETDRIIAEQKKRDAARVRAHLASPPPRLTKYLLLDKLPFLSRGRRSNATTSQTGTPSPKASTVFSLEYSRASSLEDSLSSDNMSFIQQGGKGTFDAPTSASNGGERVSLGVASSSSASNTHVQRVTVRCLSSTINLPITPDTSPVDVLYSTANLTSHDINPKTSVIVECYVDLGLERRLRRYERIRDVMNSWDRDQQNSLLVLTTDISENNADLDIDSVARTPNPPPGFTLQLYHSSRPGKWNKRWVTLLESGQMFASKKPDAKASDKDSTVLCHLSDFDIYTPRESEVKRHLKAPRRFCYAVKSQQKTVVFPNGENFVHFFCAEDAQLAQRFREHVQGWRSWYLVTKQVDFEKKSEPKPKPYERVVPDKPPRISHRSCPTNNNNKGNVPKSISTVTNGSHRLKVSVDESPYTIGDFQPLIDLNRFDKPIEDFGKDFEAVPPPQPKPVHRSKTVSQKPKLLTQQIPSTPFTAQDEGAFSAGGLLGKGYEEKRQMAEFAERNERISGSSHIPSDSAFTDGPSLLNTIHSPVSPPREKKPEVRPWLPSASEHSAARSRSKSGHSSQRAHLPASLDNIAKPPVPVTAPAIVKSKSHPQPQPLVNLTNSFPEPPHWRESKGHGHKAPTTNGPLINFATGGPADANPIGPGLIRSSTRGSNANKPLLSGSATLSSSSGSQISRARSRSIVAAQSQPSLRPPAPPVPPLPSRSIRREKTQSMEPPRGRDPRPREPLINRAGTSNVPSMPRY</sequence>
<feature type="compositionally biased region" description="Low complexity" evidence="1">
    <location>
        <begin position="1088"/>
        <end position="1119"/>
    </location>
</feature>
<dbReference type="SUPFAM" id="SSF101447">
    <property type="entry name" value="Formin homology 2 domain (FH2 domain)"/>
    <property type="match status" value="1"/>
</dbReference>
<feature type="region of interest" description="Disordered" evidence="1">
    <location>
        <begin position="1"/>
        <end position="36"/>
    </location>
</feature>
<keyword evidence="3" id="KW-1185">Reference proteome</keyword>
<dbReference type="EMBL" id="LKCW01000206">
    <property type="protein sequence ID" value="KPM36375.1"/>
    <property type="molecule type" value="Genomic_DNA"/>
</dbReference>
<dbReference type="AlphaFoldDB" id="A0A0P7AQH4"/>
<feature type="compositionally biased region" description="Pro residues" evidence="1">
    <location>
        <begin position="247"/>
        <end position="256"/>
    </location>
</feature>
<evidence type="ECO:0000256" key="1">
    <source>
        <dbReference type="SAM" id="MobiDB-lite"/>
    </source>
</evidence>
<feature type="compositionally biased region" description="Low complexity" evidence="1">
    <location>
        <begin position="144"/>
        <end position="163"/>
    </location>
</feature>
<evidence type="ECO:0008006" key="4">
    <source>
        <dbReference type="Google" id="ProtNLM"/>
    </source>
</evidence>
<feature type="compositionally biased region" description="Low complexity" evidence="1">
    <location>
        <begin position="96"/>
        <end position="113"/>
    </location>
</feature>
<accession>A0A0P7AQH4</accession>
<feature type="compositionally biased region" description="Basic and acidic residues" evidence="1">
    <location>
        <begin position="398"/>
        <end position="414"/>
    </location>
</feature>
<feature type="compositionally biased region" description="Low complexity" evidence="1">
    <location>
        <begin position="257"/>
        <end position="300"/>
    </location>
</feature>
<dbReference type="PANTHER" id="PTHR38700:SF1">
    <property type="entry name" value="PH DOMAIN-CONTAINING PROTEIN"/>
    <property type="match status" value="1"/>
</dbReference>
<gene>
    <name evidence="2" type="ORF">AK830_g10192</name>
</gene>
<feature type="region of interest" description="Disordered" evidence="1">
    <location>
        <begin position="783"/>
        <end position="818"/>
    </location>
</feature>
<name>A0A0P7AQH4_9HYPO</name>
<feature type="compositionally biased region" description="Polar residues" evidence="1">
    <location>
        <begin position="1076"/>
        <end position="1085"/>
    </location>
</feature>
<proteinExistence type="predicted"/>
<feature type="compositionally biased region" description="Polar residues" evidence="1">
    <location>
        <begin position="931"/>
        <end position="942"/>
    </location>
</feature>
<dbReference type="SUPFAM" id="SSF54236">
    <property type="entry name" value="Ubiquitin-like"/>
    <property type="match status" value="1"/>
</dbReference>
<feature type="compositionally biased region" description="Pro residues" evidence="1">
    <location>
        <begin position="164"/>
        <end position="176"/>
    </location>
</feature>
<evidence type="ECO:0000313" key="3">
    <source>
        <dbReference type="Proteomes" id="UP000050424"/>
    </source>
</evidence>
<dbReference type="Gene3D" id="2.30.29.30">
    <property type="entry name" value="Pleckstrin-homology domain (PH domain)/Phosphotyrosine-binding domain (PTB)"/>
    <property type="match status" value="1"/>
</dbReference>
<feature type="region of interest" description="Disordered" evidence="1">
    <location>
        <begin position="388"/>
        <end position="414"/>
    </location>
</feature>
<feature type="compositionally biased region" description="Basic residues" evidence="1">
    <location>
        <begin position="306"/>
        <end position="326"/>
    </location>
</feature>
<reference evidence="2 3" key="1">
    <citation type="submission" date="2015-09" db="EMBL/GenBank/DDBJ databases">
        <title>Draft genome of a European isolate of the apple canker pathogen Neonectria ditissima.</title>
        <authorList>
            <person name="Gomez-Cortecero A."/>
            <person name="Harrison R.J."/>
            <person name="Armitage A.D."/>
        </authorList>
    </citation>
    <scope>NUCLEOTIDE SEQUENCE [LARGE SCALE GENOMIC DNA]</scope>
    <source>
        <strain evidence="2 3">R09/05</strain>
    </source>
</reference>
<feature type="compositionally biased region" description="Pro residues" evidence="1">
    <location>
        <begin position="1120"/>
        <end position="1131"/>
    </location>
</feature>
<protein>
    <recommendedName>
        <fullName evidence="4">PH domain-containing protein</fullName>
    </recommendedName>
</protein>
<dbReference type="PANTHER" id="PTHR38700">
    <property type="entry name" value="YALI0E22418P"/>
    <property type="match status" value="1"/>
</dbReference>
<feature type="compositionally biased region" description="Basic and acidic residues" evidence="1">
    <location>
        <begin position="783"/>
        <end position="799"/>
    </location>
</feature>
<dbReference type="InterPro" id="IPR029071">
    <property type="entry name" value="Ubiquitin-like_domsf"/>
</dbReference>
<feature type="region of interest" description="Disordered" evidence="1">
    <location>
        <begin position="926"/>
        <end position="1172"/>
    </location>
</feature>
<feature type="region of interest" description="Disordered" evidence="1">
    <location>
        <begin position="63"/>
        <end position="192"/>
    </location>
</feature>
<dbReference type="Proteomes" id="UP000050424">
    <property type="component" value="Unassembled WGS sequence"/>
</dbReference>
<dbReference type="STRING" id="78410.A0A0P7AQH4"/>